<dbReference type="AlphaFoldDB" id="D6STB4"/>
<proteinExistence type="predicted"/>
<feature type="domain" description="Transposase (putative) YhgA-like" evidence="1">
    <location>
        <begin position="31"/>
        <end position="137"/>
    </location>
</feature>
<organism evidence="2 3">
    <name type="scientific">Desulfonatronospira thiodismutans ASO3-1</name>
    <dbReference type="NCBI Taxonomy" id="555779"/>
    <lineage>
        <taxon>Bacteria</taxon>
        <taxon>Pseudomonadati</taxon>
        <taxon>Thermodesulfobacteriota</taxon>
        <taxon>Desulfovibrionia</taxon>
        <taxon>Desulfovibrionales</taxon>
        <taxon>Desulfonatronovibrionaceae</taxon>
        <taxon>Desulfonatronospira</taxon>
    </lineage>
</organism>
<dbReference type="GO" id="GO:1990238">
    <property type="term" value="F:double-stranded DNA endonuclease activity"/>
    <property type="evidence" value="ECO:0007669"/>
    <property type="project" value="TreeGrafter"/>
</dbReference>
<gene>
    <name evidence="2" type="ORF">Dthio_PD1269</name>
</gene>
<dbReference type="InterPro" id="IPR006842">
    <property type="entry name" value="Transposase_31"/>
</dbReference>
<protein>
    <recommendedName>
        <fullName evidence="1">Transposase (putative) YhgA-like domain-containing protein</fullName>
    </recommendedName>
</protein>
<dbReference type="PANTHER" id="PTHR34611">
    <property type="match status" value="1"/>
</dbReference>
<evidence type="ECO:0000259" key="1">
    <source>
        <dbReference type="Pfam" id="PF04754"/>
    </source>
</evidence>
<name>D6STB4_9BACT</name>
<evidence type="ECO:0000313" key="3">
    <source>
        <dbReference type="Proteomes" id="UP000005496"/>
    </source>
</evidence>
<dbReference type="Proteomes" id="UP000005496">
    <property type="component" value="Unassembled WGS sequence"/>
</dbReference>
<keyword evidence="3" id="KW-1185">Reference proteome</keyword>
<sequence>MPVFSKVEIFVTVLASQIRREYYTSMSTTNIHDSTIKYFLSDRLNAISLLKSMLPEEIVKQLNFNKIYYEKDSYLPKSLQGYYSDLVVSVPTKCGSYVAKVFFLLEHKSTFKKNTPLQFLRYILEFWEQYQKNTGETVTIQGVPAIATGNRLEAYSPTVSGKAARLSRETPSTHFNNFGFITSKQMEK</sequence>
<evidence type="ECO:0000313" key="2">
    <source>
        <dbReference type="EMBL" id="EFI33930.1"/>
    </source>
</evidence>
<reference evidence="2" key="1">
    <citation type="submission" date="2010-05" db="EMBL/GenBank/DDBJ databases">
        <title>The draft genome of Desulfonatronospira thiodismutans ASO3-1.</title>
        <authorList>
            <consortium name="US DOE Joint Genome Institute (JGI-PGF)"/>
            <person name="Lucas S."/>
            <person name="Copeland A."/>
            <person name="Lapidus A."/>
            <person name="Cheng J.-F."/>
            <person name="Bruce D."/>
            <person name="Goodwin L."/>
            <person name="Pitluck S."/>
            <person name="Chertkov O."/>
            <person name="Brettin T."/>
            <person name="Detter J.C."/>
            <person name="Han C."/>
            <person name="Land M.L."/>
            <person name="Hauser L."/>
            <person name="Kyrpides N."/>
            <person name="Mikhailova N."/>
            <person name="Muyzer G."/>
            <person name="Woyke T."/>
        </authorList>
    </citation>
    <scope>NUCLEOTIDE SEQUENCE [LARGE SCALE GENOMIC DNA]</scope>
    <source>
        <strain evidence="2">ASO3-1</strain>
    </source>
</reference>
<dbReference type="GO" id="GO:0006310">
    <property type="term" value="P:DNA recombination"/>
    <property type="evidence" value="ECO:0007669"/>
    <property type="project" value="TreeGrafter"/>
</dbReference>
<dbReference type="eggNOG" id="COG5464">
    <property type="taxonomic scope" value="Bacteria"/>
</dbReference>
<dbReference type="InterPro" id="IPR051699">
    <property type="entry name" value="Rpn/YhgA-like_nuclease"/>
</dbReference>
<dbReference type="EMBL" id="ACJN02000003">
    <property type="protein sequence ID" value="EFI33930.1"/>
    <property type="molecule type" value="Genomic_DNA"/>
</dbReference>
<comment type="caution">
    <text evidence="2">The sequence shown here is derived from an EMBL/GenBank/DDBJ whole genome shotgun (WGS) entry which is preliminary data.</text>
</comment>
<dbReference type="PANTHER" id="PTHR34611:SF2">
    <property type="entry name" value="INACTIVE RECOMBINATION-PROMOTING NUCLEASE-LIKE PROTEIN RPNE-RELATED"/>
    <property type="match status" value="1"/>
</dbReference>
<accession>D6STB4</accession>
<dbReference type="Pfam" id="PF04754">
    <property type="entry name" value="Transposase_31"/>
    <property type="match status" value="1"/>
</dbReference>